<comment type="caution">
    <text evidence="3">The sequence shown here is derived from an EMBL/GenBank/DDBJ whole genome shotgun (WGS) entry which is preliminary data.</text>
</comment>
<dbReference type="AlphaFoldDB" id="A0A318HE60"/>
<protein>
    <submittedName>
        <fullName evidence="3">Uncharacterized protein</fullName>
    </submittedName>
</protein>
<feature type="transmembrane region" description="Helical" evidence="2">
    <location>
        <begin position="59"/>
        <end position="79"/>
    </location>
</feature>
<feature type="transmembrane region" description="Helical" evidence="2">
    <location>
        <begin position="24"/>
        <end position="47"/>
    </location>
</feature>
<evidence type="ECO:0000313" key="3">
    <source>
        <dbReference type="EMBL" id="PXW99589.1"/>
    </source>
</evidence>
<evidence type="ECO:0000256" key="1">
    <source>
        <dbReference type="SAM" id="MobiDB-lite"/>
    </source>
</evidence>
<keyword evidence="2" id="KW-0472">Membrane</keyword>
<reference evidence="3 4" key="2">
    <citation type="submission" date="2018-06" db="EMBL/GenBank/DDBJ databases">
        <title>Sequencing of bacterial isolates from soil warming experiment in Harvard Forest, Massachusetts, USA.</title>
        <authorList>
            <person name="Deangelis K.PhD."/>
        </authorList>
    </citation>
    <scope>NUCLEOTIDE SEQUENCE [LARGE SCALE GENOMIC DNA]</scope>
    <source>
        <strain evidence="3 4">GAS496</strain>
    </source>
</reference>
<feature type="region of interest" description="Disordered" evidence="1">
    <location>
        <begin position="117"/>
        <end position="139"/>
    </location>
</feature>
<keyword evidence="4" id="KW-1185">Reference proteome</keyword>
<name>A0A318HE60_9MYCO</name>
<proteinExistence type="predicted"/>
<evidence type="ECO:0000256" key="2">
    <source>
        <dbReference type="SAM" id="Phobius"/>
    </source>
</evidence>
<accession>A0A318HE60</accession>
<dbReference type="EMBL" id="QJJU01000040">
    <property type="protein sequence ID" value="PXW99589.1"/>
    <property type="molecule type" value="Genomic_DNA"/>
</dbReference>
<feature type="transmembrane region" description="Helical" evidence="2">
    <location>
        <begin position="91"/>
        <end position="110"/>
    </location>
</feature>
<dbReference type="SUPFAM" id="SSF89372">
    <property type="entry name" value="Fucose-specific lectin"/>
    <property type="match status" value="2"/>
</dbReference>
<keyword evidence="2" id="KW-0812">Transmembrane</keyword>
<gene>
    <name evidence="3" type="ORF">C8E89_14012</name>
</gene>
<sequence>MGVPPNPGSGRLANFHHWVQTHNAVVVIPVLVTITLGLLVNAIALGAGSGDSITNGFKITIVFLGILAIPALWICYSLVYRGRLSKVPACLVLTILLIISPVLVWGVGLYSKNASAGGTSTAQPPSTKPPPPPTPPTEGWQWWHHLSLDQKVFDNQNRQLSVALRGPDEIDVFAIDDAGQVWDAWGKGENWRWDKLPTNVKFGHGARQVTAVSRKTKTDPVQDTLDVFAIGDNGQVWRTLLDGRHWGDWAPLPAASVTFDTTAQSVAAVSRAPGKLDLFVMGTDGQVWGNYWEEGENSDSWATWFPIPGGEGFFAPDQHVGAVARSPNNLDLFVVRGGELWSTYWYLAANVWAGWQPQRAVAPWEPSGHGPHVQDNQRVAAISKSIAQYGQNNAGSGDQHAQITSGFDVFAIDTDGWVWSNFWAEGYNDNWSGWFKLGNLPLDKAQQVAAVARSLQNVDVFGLGADKRLLMTYWTGGTVWHPWAPPNNVGTEQFSPLQTIAAVSASPSALDLFAIGNDGLLWTAFWQAPKR</sequence>
<keyword evidence="2" id="KW-1133">Transmembrane helix</keyword>
<organism evidence="3 4">
    <name type="scientific">Mycolicibacterium moriokaense</name>
    <dbReference type="NCBI Taxonomy" id="39691"/>
    <lineage>
        <taxon>Bacteria</taxon>
        <taxon>Bacillati</taxon>
        <taxon>Actinomycetota</taxon>
        <taxon>Actinomycetes</taxon>
        <taxon>Mycobacteriales</taxon>
        <taxon>Mycobacteriaceae</taxon>
        <taxon>Mycolicibacterium</taxon>
    </lineage>
</organism>
<dbReference type="Proteomes" id="UP000247781">
    <property type="component" value="Unassembled WGS sequence"/>
</dbReference>
<reference evidence="4" key="1">
    <citation type="submission" date="2018-05" db="EMBL/GenBank/DDBJ databases">
        <authorList>
            <person name="Deangelis K."/>
            <person name="Huntemann M."/>
            <person name="Clum A."/>
            <person name="Pillay M."/>
            <person name="Palaniappan K."/>
            <person name="Varghese N."/>
            <person name="Mikhailova N."/>
            <person name="Stamatis D."/>
            <person name="Reddy T."/>
            <person name="Daum C."/>
            <person name="Shapiro N."/>
            <person name="Ivanova N."/>
            <person name="Kyrpides N."/>
            <person name="Woyke T."/>
        </authorList>
    </citation>
    <scope>NUCLEOTIDE SEQUENCE [LARGE SCALE GENOMIC DNA]</scope>
    <source>
        <strain evidence="4">GAS496</strain>
    </source>
</reference>
<evidence type="ECO:0000313" key="4">
    <source>
        <dbReference type="Proteomes" id="UP000247781"/>
    </source>
</evidence>
<dbReference type="RefSeq" id="WP_146221107.1">
    <property type="nucleotide sequence ID" value="NZ_QJJU01000040.1"/>
</dbReference>
<dbReference type="Gene3D" id="2.120.10.70">
    <property type="entry name" value="Fucose-specific lectin"/>
    <property type="match status" value="2"/>
</dbReference>
<feature type="compositionally biased region" description="Pro residues" evidence="1">
    <location>
        <begin position="126"/>
        <end position="136"/>
    </location>
</feature>
<dbReference type="OrthoDB" id="9798386at2"/>